<keyword evidence="2" id="KW-1003">Cell membrane</keyword>
<dbReference type="Pfam" id="PF00690">
    <property type="entry name" value="Cation_ATPase_N"/>
    <property type="match status" value="1"/>
</dbReference>
<dbReference type="GO" id="GO:0006883">
    <property type="term" value="P:intracellular sodium ion homeostasis"/>
    <property type="evidence" value="ECO:0007669"/>
    <property type="project" value="TreeGrafter"/>
</dbReference>
<evidence type="ECO:0000256" key="2">
    <source>
        <dbReference type="ARBA" id="ARBA00022475"/>
    </source>
</evidence>
<protein>
    <submittedName>
        <fullName evidence="13">ATPase</fullName>
    </submittedName>
</protein>
<evidence type="ECO:0000256" key="4">
    <source>
        <dbReference type="ARBA" id="ARBA00022723"/>
    </source>
</evidence>
<dbReference type="PANTHER" id="PTHR43294:SF20">
    <property type="entry name" value="P-TYPE ATPASE"/>
    <property type="match status" value="1"/>
</dbReference>
<dbReference type="GO" id="GO:1990573">
    <property type="term" value="P:potassium ion import across plasma membrane"/>
    <property type="evidence" value="ECO:0007669"/>
    <property type="project" value="TreeGrafter"/>
</dbReference>
<keyword evidence="5" id="KW-0547">Nucleotide-binding</keyword>
<dbReference type="GO" id="GO:0005391">
    <property type="term" value="F:P-type sodium:potassium-exchanging transporter activity"/>
    <property type="evidence" value="ECO:0007669"/>
    <property type="project" value="TreeGrafter"/>
</dbReference>
<dbReference type="Pfam" id="PF13246">
    <property type="entry name" value="Cation_ATPase"/>
    <property type="match status" value="1"/>
</dbReference>
<dbReference type="SMART" id="SM00831">
    <property type="entry name" value="Cation_ATPase_N"/>
    <property type="match status" value="1"/>
</dbReference>
<dbReference type="SFLD" id="SFLDG00002">
    <property type="entry name" value="C1.7:_P-type_atpase_like"/>
    <property type="match status" value="1"/>
</dbReference>
<evidence type="ECO:0000256" key="11">
    <source>
        <dbReference type="SAM" id="Phobius"/>
    </source>
</evidence>
<dbReference type="InterPro" id="IPR008250">
    <property type="entry name" value="ATPase_P-typ_transduc_dom_A_sf"/>
</dbReference>
<evidence type="ECO:0000256" key="9">
    <source>
        <dbReference type="ARBA" id="ARBA00023136"/>
    </source>
</evidence>
<keyword evidence="7" id="KW-1278">Translocase</keyword>
<organism evidence="13 14">
    <name type="scientific">Zestosphaera tikiterensis</name>
    <dbReference type="NCBI Taxonomy" id="1973259"/>
    <lineage>
        <taxon>Archaea</taxon>
        <taxon>Thermoproteota</taxon>
        <taxon>Thermoprotei</taxon>
        <taxon>Desulfurococcales</taxon>
        <taxon>Desulfurococcaceae</taxon>
        <taxon>Zestosphaera</taxon>
    </lineage>
</organism>
<feature type="transmembrane region" description="Helical" evidence="11">
    <location>
        <begin position="784"/>
        <end position="805"/>
    </location>
</feature>
<dbReference type="Gene3D" id="3.40.50.1000">
    <property type="entry name" value="HAD superfamily/HAD-like"/>
    <property type="match status" value="1"/>
</dbReference>
<dbReference type="SUPFAM" id="SSF81660">
    <property type="entry name" value="Metal cation-transporting ATPase, ATP-binding domain N"/>
    <property type="match status" value="1"/>
</dbReference>
<feature type="transmembrane region" description="Helical" evidence="11">
    <location>
        <begin position="74"/>
        <end position="92"/>
    </location>
</feature>
<dbReference type="NCBIfam" id="TIGR01494">
    <property type="entry name" value="ATPase_P-type"/>
    <property type="match status" value="2"/>
</dbReference>
<dbReference type="InterPro" id="IPR006068">
    <property type="entry name" value="ATPase_P-typ_cation-transptr_C"/>
</dbReference>
<keyword evidence="10" id="KW-0175">Coiled coil</keyword>
<dbReference type="InterPro" id="IPR044492">
    <property type="entry name" value="P_typ_ATPase_HD_dom"/>
</dbReference>
<evidence type="ECO:0000256" key="10">
    <source>
        <dbReference type="SAM" id="Coils"/>
    </source>
</evidence>
<dbReference type="SFLD" id="SFLDS00003">
    <property type="entry name" value="Haloacid_Dehalogenase"/>
    <property type="match status" value="1"/>
</dbReference>
<feature type="transmembrane region" description="Helical" evidence="11">
    <location>
        <begin position="756"/>
        <end position="778"/>
    </location>
</feature>
<feature type="transmembrane region" description="Helical" evidence="11">
    <location>
        <begin position="265"/>
        <end position="293"/>
    </location>
</feature>
<dbReference type="GO" id="GO:0036376">
    <property type="term" value="P:sodium ion export across plasma membrane"/>
    <property type="evidence" value="ECO:0007669"/>
    <property type="project" value="TreeGrafter"/>
</dbReference>
<feature type="transmembrane region" description="Helical" evidence="11">
    <location>
        <begin position="817"/>
        <end position="838"/>
    </location>
</feature>
<dbReference type="InterPro" id="IPR018303">
    <property type="entry name" value="ATPase_P-typ_P_site"/>
</dbReference>
<evidence type="ECO:0000256" key="7">
    <source>
        <dbReference type="ARBA" id="ARBA00022967"/>
    </source>
</evidence>
<feature type="coiled-coil region" evidence="10">
    <location>
        <begin position="210"/>
        <end position="237"/>
    </location>
</feature>
<dbReference type="GO" id="GO:0046872">
    <property type="term" value="F:metal ion binding"/>
    <property type="evidence" value="ECO:0007669"/>
    <property type="project" value="UniProtKB-KW"/>
</dbReference>
<name>A0A2R7Y4S9_9CREN</name>
<keyword evidence="6" id="KW-0067">ATP-binding</keyword>
<dbReference type="InterPro" id="IPR001757">
    <property type="entry name" value="P_typ_ATPase"/>
</dbReference>
<keyword evidence="3 11" id="KW-0812">Transmembrane</keyword>
<dbReference type="FunFam" id="2.70.150.10:FF:000016">
    <property type="entry name" value="Calcium-transporting P-type ATPase putative"/>
    <property type="match status" value="1"/>
</dbReference>
<evidence type="ECO:0000256" key="1">
    <source>
        <dbReference type="ARBA" id="ARBA00004651"/>
    </source>
</evidence>
<evidence type="ECO:0000259" key="12">
    <source>
        <dbReference type="SMART" id="SM00831"/>
    </source>
</evidence>
<dbReference type="InterPro" id="IPR059000">
    <property type="entry name" value="ATPase_P-type_domA"/>
</dbReference>
<dbReference type="GO" id="GO:0005524">
    <property type="term" value="F:ATP binding"/>
    <property type="evidence" value="ECO:0007669"/>
    <property type="project" value="UniProtKB-KW"/>
</dbReference>
<sequence>MSIDDVLKALNTSEHGLKEAEATERLSKYGLNELVSKKRSVIDLFVRQFTNFLVLILIVATVIAALLGELVDSIAILTIVLIMGVSGFLQEYRAERAIEALKKLTTPEVKVVREGRVVVIPSTHLVPGDIVLLSEGDKVPADIRLIESQDLRVDESPLTGESEAVFKDHSKVLPVDTELHSRVNMVFMGTYVYSGKGKGVVVATGMKTELGRIAEKLTEVKEKRTLLEEELDRFGRKLGLVIIGISAVVFVTSLTQAHMSVIDAFLLSIALAVAAIPEGLPAIVTSVLAIGAYRMSKKNVIVRELGAIETLGACDVIASDKTGTITKGEMTVKKVWIGFKEFEVSGQGYEPKGEVILNNELTYVNEVKTLSEFLALHVKKDVELMFKDGLWQVRGSPTEGSALVLTYKVLGRDYIDKMDVRLVKVYPFDRFRKRKTTVHSLGSQYLVISSGAPELLLDISSKLRINGVEVPLSENLKERVRNYVDSIASQGFRTYGVAYKVVEDFNESSEVEDVEKDFTFFAVLGIIDPPREGVREAVEELKRAGIKVIMITGDHRLTAEAVGRMIGLDEGEVLEGTALDRMSDEELISVVEKVTIYARVTPEHKRRIVKALQSRGHVVAMTGDGVNDALALKEADLGVAMGIRGTEVAKEVSKLVIKDDNFVTIATAVKEGRIVFENLKKPINYLIPANLGEVSTILFTELAGFPTPLTPIQLLWINVTTDALPALALSVEPPEPDIMLRPPRERSASFLTTRKLIFFTSLGALIGITNLAIFSWGLKALNESIARTLVYMAIGTSEFGRALSARSEVRSFLYRPFNLWLLPAIAASLTLLLATIYVEPLQAIFQTSSVAVELLYIPLITSLPVLLADEIRKRLKIKL</sequence>
<dbReference type="SUPFAM" id="SSF81653">
    <property type="entry name" value="Calcium ATPase, transduction domain A"/>
    <property type="match status" value="1"/>
</dbReference>
<dbReference type="Gene3D" id="3.40.1110.10">
    <property type="entry name" value="Calcium-transporting ATPase, cytoplasmic domain N"/>
    <property type="match status" value="1"/>
</dbReference>
<dbReference type="SFLD" id="SFLDF00027">
    <property type="entry name" value="p-type_atpase"/>
    <property type="match status" value="1"/>
</dbReference>
<dbReference type="Gene3D" id="1.20.1110.10">
    <property type="entry name" value="Calcium-transporting ATPase, transmembrane domain"/>
    <property type="match status" value="1"/>
</dbReference>
<dbReference type="Pfam" id="PF00689">
    <property type="entry name" value="Cation_ATPase_C"/>
    <property type="match status" value="1"/>
</dbReference>
<dbReference type="EMBL" id="NBVN01000004">
    <property type="protein sequence ID" value="PUA32367.1"/>
    <property type="molecule type" value="Genomic_DNA"/>
</dbReference>
<dbReference type="GO" id="GO:1902600">
    <property type="term" value="P:proton transmembrane transport"/>
    <property type="evidence" value="ECO:0007669"/>
    <property type="project" value="TreeGrafter"/>
</dbReference>
<evidence type="ECO:0000256" key="3">
    <source>
        <dbReference type="ARBA" id="ARBA00022692"/>
    </source>
</evidence>
<accession>A0A2R7Y4S9</accession>
<dbReference type="InterPro" id="IPR023298">
    <property type="entry name" value="ATPase_P-typ_TM_dom_sf"/>
</dbReference>
<reference evidence="13 14" key="1">
    <citation type="journal article" date="2018" name="Syst. Appl. Microbiol.">
        <title>A new symbiotic nanoarchaeote (Candidatus Nanoclepta minutus) and its host (Zestosphaera tikiterensis gen. nov., sp. nov.) from a New Zealand hot spring.</title>
        <authorList>
            <person name="St John E."/>
            <person name="Liu Y."/>
            <person name="Podar M."/>
            <person name="Stott M.B."/>
            <person name="Meneghin J."/>
            <person name="Chen Z."/>
            <person name="Lagutin K."/>
            <person name="Mitchell K."/>
            <person name="Reysenbach A.L."/>
        </authorList>
    </citation>
    <scope>NUCLEOTIDE SEQUENCE [LARGE SCALE GENOMIC DNA]</scope>
    <source>
        <strain evidence="13">NZ3</strain>
    </source>
</reference>
<keyword evidence="8 11" id="KW-1133">Transmembrane helix</keyword>
<comment type="caution">
    <text evidence="13">The sequence shown here is derived from an EMBL/GenBank/DDBJ whole genome shotgun (WGS) entry which is preliminary data.</text>
</comment>
<dbReference type="GO" id="GO:0005886">
    <property type="term" value="C:plasma membrane"/>
    <property type="evidence" value="ECO:0007669"/>
    <property type="project" value="UniProtKB-SubCell"/>
</dbReference>
<dbReference type="AlphaFoldDB" id="A0A2R7Y4S9"/>
<dbReference type="Pfam" id="PF00122">
    <property type="entry name" value="E1-E2_ATPase"/>
    <property type="match status" value="1"/>
</dbReference>
<feature type="transmembrane region" description="Helical" evidence="11">
    <location>
        <begin position="844"/>
        <end position="868"/>
    </location>
</feature>
<gene>
    <name evidence="13" type="ORF">B7O98_06835</name>
</gene>
<evidence type="ECO:0000313" key="13">
    <source>
        <dbReference type="EMBL" id="PUA32367.1"/>
    </source>
</evidence>
<dbReference type="InterPro" id="IPR036412">
    <property type="entry name" value="HAD-like_sf"/>
</dbReference>
<proteinExistence type="predicted"/>
<feature type="transmembrane region" description="Helical" evidence="11">
    <location>
        <begin position="49"/>
        <end position="68"/>
    </location>
</feature>
<dbReference type="PANTHER" id="PTHR43294">
    <property type="entry name" value="SODIUM/POTASSIUM-TRANSPORTING ATPASE SUBUNIT ALPHA"/>
    <property type="match status" value="1"/>
</dbReference>
<evidence type="ECO:0000313" key="14">
    <source>
        <dbReference type="Proteomes" id="UP000244093"/>
    </source>
</evidence>
<dbReference type="SUPFAM" id="SSF81665">
    <property type="entry name" value="Calcium ATPase, transmembrane domain M"/>
    <property type="match status" value="1"/>
</dbReference>
<dbReference type="GO" id="GO:0016887">
    <property type="term" value="F:ATP hydrolysis activity"/>
    <property type="evidence" value="ECO:0007669"/>
    <property type="project" value="InterPro"/>
</dbReference>
<dbReference type="PRINTS" id="PR00119">
    <property type="entry name" value="CATATPASE"/>
</dbReference>
<dbReference type="PROSITE" id="PS00154">
    <property type="entry name" value="ATPASE_E1_E2"/>
    <property type="match status" value="1"/>
</dbReference>
<dbReference type="SUPFAM" id="SSF56784">
    <property type="entry name" value="HAD-like"/>
    <property type="match status" value="1"/>
</dbReference>
<feature type="domain" description="Cation-transporting P-type ATPase N-terminal" evidence="12">
    <location>
        <begin position="1"/>
        <end position="69"/>
    </location>
</feature>
<keyword evidence="9 11" id="KW-0472">Membrane</keyword>
<dbReference type="Gene3D" id="2.70.150.10">
    <property type="entry name" value="Calcium-transporting ATPase, cytoplasmic transduction domain A"/>
    <property type="match status" value="1"/>
</dbReference>
<comment type="subcellular location">
    <subcellularLocation>
        <location evidence="1">Cell membrane</location>
        <topology evidence="1">Multi-pass membrane protein</topology>
    </subcellularLocation>
</comment>
<dbReference type="PRINTS" id="PR00120">
    <property type="entry name" value="HATPASE"/>
</dbReference>
<dbReference type="GO" id="GO:0030007">
    <property type="term" value="P:intracellular potassium ion homeostasis"/>
    <property type="evidence" value="ECO:0007669"/>
    <property type="project" value="TreeGrafter"/>
</dbReference>
<dbReference type="InterPro" id="IPR004014">
    <property type="entry name" value="ATPase_P-typ_cation-transptr_N"/>
</dbReference>
<feature type="transmembrane region" description="Helical" evidence="11">
    <location>
        <begin position="238"/>
        <end position="259"/>
    </location>
</feature>
<keyword evidence="4" id="KW-0479">Metal-binding</keyword>
<dbReference type="InterPro" id="IPR023299">
    <property type="entry name" value="ATPase_P-typ_cyto_dom_N"/>
</dbReference>
<dbReference type="InterPro" id="IPR023214">
    <property type="entry name" value="HAD_sf"/>
</dbReference>
<dbReference type="Proteomes" id="UP000244093">
    <property type="component" value="Unassembled WGS sequence"/>
</dbReference>
<evidence type="ECO:0000256" key="6">
    <source>
        <dbReference type="ARBA" id="ARBA00022840"/>
    </source>
</evidence>
<evidence type="ECO:0000256" key="5">
    <source>
        <dbReference type="ARBA" id="ARBA00022741"/>
    </source>
</evidence>
<dbReference type="InterPro" id="IPR050510">
    <property type="entry name" value="Cation_transp_ATPase_P-type"/>
</dbReference>
<evidence type="ECO:0000256" key="8">
    <source>
        <dbReference type="ARBA" id="ARBA00022989"/>
    </source>
</evidence>